<proteinExistence type="predicted"/>
<name>U9TT22_RHIID</name>
<reference evidence="1" key="1">
    <citation type="submission" date="2013-07" db="EMBL/GenBank/DDBJ databases">
        <title>The genome of an arbuscular mycorrhizal fungus provides insights into the evolution of the oldest plant symbiosis.</title>
        <authorList>
            <consortium name="DOE Joint Genome Institute"/>
            <person name="Tisserant E."/>
            <person name="Malbreil M."/>
            <person name="Kuo A."/>
            <person name="Kohler A."/>
            <person name="Symeonidi A."/>
            <person name="Balestrini R."/>
            <person name="Charron P."/>
            <person name="Duensing N."/>
            <person name="Frei-dit-Frey N."/>
            <person name="Gianinazzi-Pearson V."/>
            <person name="Gilbert B."/>
            <person name="Handa Y."/>
            <person name="Hijri M."/>
            <person name="Kaul R."/>
            <person name="Kawaguchi M."/>
            <person name="Krajinski F."/>
            <person name="Lammers P."/>
            <person name="Lapierre D."/>
            <person name="Masclaux F.G."/>
            <person name="Murat C."/>
            <person name="Morin E."/>
            <person name="Ndikumana S."/>
            <person name="Pagni M."/>
            <person name="Petitpierre D."/>
            <person name="Requena N."/>
            <person name="Rosikiewicz P."/>
            <person name="Riley R."/>
            <person name="Saito K."/>
            <person name="San Clemente H."/>
            <person name="Shapiro H."/>
            <person name="van Tuinen D."/>
            <person name="Becard G."/>
            <person name="Bonfante P."/>
            <person name="Paszkowski U."/>
            <person name="Shachar-Hill Y."/>
            <person name="Young J.P."/>
            <person name="Sanders I.R."/>
            <person name="Henrissat B."/>
            <person name="Rensing S.A."/>
            <person name="Grigoriev I.V."/>
            <person name="Corradi N."/>
            <person name="Roux C."/>
            <person name="Martin F."/>
        </authorList>
    </citation>
    <scope>NUCLEOTIDE SEQUENCE</scope>
    <source>
        <strain evidence="1">DAOM 197198</strain>
    </source>
</reference>
<dbReference type="AlphaFoldDB" id="U9TT22"/>
<dbReference type="HOGENOM" id="CLU_3033535_0_0_1"/>
<gene>
    <name evidence="1" type="ORF">GLOINDRAFT_30491</name>
</gene>
<organism evidence="1">
    <name type="scientific">Rhizophagus irregularis (strain DAOM 181602 / DAOM 197198 / MUCL 43194)</name>
    <name type="common">Arbuscular mycorrhizal fungus</name>
    <name type="synonym">Glomus intraradices</name>
    <dbReference type="NCBI Taxonomy" id="747089"/>
    <lineage>
        <taxon>Eukaryota</taxon>
        <taxon>Fungi</taxon>
        <taxon>Fungi incertae sedis</taxon>
        <taxon>Mucoromycota</taxon>
        <taxon>Glomeromycotina</taxon>
        <taxon>Glomeromycetes</taxon>
        <taxon>Glomerales</taxon>
        <taxon>Glomeraceae</taxon>
        <taxon>Rhizophagus</taxon>
    </lineage>
</organism>
<accession>U9TT22</accession>
<evidence type="ECO:0000313" key="1">
    <source>
        <dbReference type="EMBL" id="ESA09473.1"/>
    </source>
</evidence>
<protein>
    <submittedName>
        <fullName evidence="1">Uncharacterized protein</fullName>
    </submittedName>
</protein>
<sequence length="55" mass="6629">MPITMVIVPLSHYSNLHVIMELRAERLPLEFVELGVWTTGSFHRQSFHRQRYFKE</sequence>
<dbReference type="EMBL" id="KI288053">
    <property type="protein sequence ID" value="ESA09473.1"/>
    <property type="molecule type" value="Genomic_DNA"/>
</dbReference>